<dbReference type="EMBL" id="VLTO01000016">
    <property type="protein sequence ID" value="KAA0175135.1"/>
    <property type="molecule type" value="Genomic_DNA"/>
</dbReference>
<dbReference type="CDD" id="cd00609">
    <property type="entry name" value="AAT_like"/>
    <property type="match status" value="1"/>
</dbReference>
<dbReference type="PANTHER" id="PTHR11879">
    <property type="entry name" value="ASPARTATE AMINOTRANSFERASE"/>
    <property type="match status" value="1"/>
</dbReference>
<evidence type="ECO:0000313" key="12">
    <source>
        <dbReference type="EMBL" id="KAA0163236.1"/>
    </source>
</evidence>
<dbReference type="InterPro" id="IPR000796">
    <property type="entry name" value="Asp_trans"/>
</dbReference>
<evidence type="ECO:0000256" key="1">
    <source>
        <dbReference type="ARBA" id="ARBA00001933"/>
    </source>
</evidence>
<dbReference type="Pfam" id="PF00155">
    <property type="entry name" value="Aminotran_1_2"/>
    <property type="match status" value="1"/>
</dbReference>
<dbReference type="PANTHER" id="PTHR11879:SF22">
    <property type="entry name" value="ASPARTATE AMINOTRANSFERASE, MITOCHONDRIAL"/>
    <property type="match status" value="1"/>
</dbReference>
<dbReference type="Proteomes" id="UP000323011">
    <property type="component" value="Unassembled WGS sequence"/>
</dbReference>
<keyword evidence="6" id="KW-0663">Pyridoxal phosphate</keyword>
<sequence length="433" mass="46880">MAAAVTATRTVATRRAVGQAMHAAGSTARAFGAFSDIPLGAADPILGLNEAFKQSTSPEKVNVGVGAYRDEEGKPHKLDCVREAQRRILERDLDLEYTGIAGIPEFVSHAIAFAYGNDSPVLREDRVAAVQSLSGTGALRVASEFIARFRGAGTPIYVPNKTWGNHIPIAENAGLSVKRYRYYSEGTCGLDFEGLVEDLRAMPEQSVVLLHACAHNPTGVDPTEEQWDQVLAVVQERDHTVLFDSAYQGFASGDADADAFAIRLFAAAGVDMLLCQSFAKNFGLYGERVGALSVVCQSPEEVEHVLSQLKLVIRPMYSSPPISGARIVTEVLGDAALRAKWYAECKGMATRISAARVRLREEVERLGTDRDWSHITSQIGMFCFTGLTPEQCDRMVSDHAVFMTRDGRISMAGVTQANAPRIAAALHDVTCRA</sequence>
<dbReference type="FunFam" id="3.40.640.10:FF:000015">
    <property type="entry name" value="Aspartate aminotransferase"/>
    <property type="match status" value="1"/>
</dbReference>
<dbReference type="InterPro" id="IPR015421">
    <property type="entry name" value="PyrdxlP-dep_Trfase_major"/>
</dbReference>
<evidence type="ECO:0000256" key="7">
    <source>
        <dbReference type="ARBA" id="ARBA00049185"/>
    </source>
</evidence>
<comment type="caution">
    <text evidence="12">The sequence shown here is derived from an EMBL/GenBank/DDBJ whole genome shotgun (WGS) entry which is preliminary data.</text>
</comment>
<evidence type="ECO:0000256" key="5">
    <source>
        <dbReference type="ARBA" id="ARBA00022679"/>
    </source>
</evidence>
<proteinExistence type="inferred from homology"/>
<evidence type="ECO:0000313" key="14">
    <source>
        <dbReference type="Proteomes" id="UP000322899"/>
    </source>
</evidence>
<evidence type="ECO:0000313" key="16">
    <source>
        <dbReference type="Proteomes" id="UP000324907"/>
    </source>
</evidence>
<keyword evidence="4 8" id="KW-0032">Aminotransferase</keyword>
<dbReference type="NCBIfam" id="NF006719">
    <property type="entry name" value="PRK09257.1"/>
    <property type="match status" value="1"/>
</dbReference>
<evidence type="ECO:0000256" key="6">
    <source>
        <dbReference type="ARBA" id="ARBA00022898"/>
    </source>
</evidence>
<reference evidence="14 15" key="1">
    <citation type="submission" date="2019-07" db="EMBL/GenBank/DDBJ databases">
        <title>Genomes of Cafeteria roenbergensis.</title>
        <authorList>
            <person name="Fischer M.G."/>
            <person name="Hackl T."/>
            <person name="Roman M."/>
        </authorList>
    </citation>
    <scope>NUCLEOTIDE SEQUENCE [LARGE SCALE GENOMIC DNA]</scope>
    <source>
        <strain evidence="10 15">BVI</strain>
        <strain evidence="11">Cflag</strain>
        <strain evidence="13 14">E4-10P</strain>
        <strain evidence="12 16">RCC970-E3</strain>
    </source>
</reference>
<dbReference type="InterPro" id="IPR004838">
    <property type="entry name" value="NHTrfase_class1_PyrdxlP-BS"/>
</dbReference>
<dbReference type="EMBL" id="VLTN01000054">
    <property type="protein sequence ID" value="KAA0148351.1"/>
    <property type="molecule type" value="Genomic_DNA"/>
</dbReference>
<comment type="catalytic activity">
    <reaction evidence="7 8">
        <text>L-aspartate + 2-oxoglutarate = oxaloacetate + L-glutamate</text>
        <dbReference type="Rhea" id="RHEA:21824"/>
        <dbReference type="ChEBI" id="CHEBI:16452"/>
        <dbReference type="ChEBI" id="CHEBI:16810"/>
        <dbReference type="ChEBI" id="CHEBI:29985"/>
        <dbReference type="ChEBI" id="CHEBI:29991"/>
        <dbReference type="EC" id="2.6.1.1"/>
    </reaction>
</comment>
<dbReference type="GO" id="GO:0006520">
    <property type="term" value="P:amino acid metabolic process"/>
    <property type="evidence" value="ECO:0007669"/>
    <property type="project" value="InterPro"/>
</dbReference>
<dbReference type="EMBL" id="VLTM01000035">
    <property type="protein sequence ID" value="KAA0161497.1"/>
    <property type="molecule type" value="Genomic_DNA"/>
</dbReference>
<comment type="subunit">
    <text evidence="3 8">Homodimer.</text>
</comment>
<comment type="miscellaneous">
    <text evidence="8">In eukaryotes there are cytoplasmic, mitochondrial and chloroplastic isozymes.</text>
</comment>
<comment type="cofactor">
    <cofactor evidence="1">
        <name>pyridoxal 5'-phosphate</name>
        <dbReference type="ChEBI" id="CHEBI:597326"/>
    </cofactor>
</comment>
<evidence type="ECO:0000313" key="10">
    <source>
        <dbReference type="EMBL" id="KAA0148351.1"/>
    </source>
</evidence>
<evidence type="ECO:0000259" key="9">
    <source>
        <dbReference type="Pfam" id="PF00155"/>
    </source>
</evidence>
<dbReference type="Gene3D" id="3.90.1150.10">
    <property type="entry name" value="Aspartate Aminotransferase, domain 1"/>
    <property type="match status" value="1"/>
</dbReference>
<dbReference type="FunFam" id="3.90.1150.10:FF:000001">
    <property type="entry name" value="Aspartate aminotransferase"/>
    <property type="match status" value="1"/>
</dbReference>
<dbReference type="AlphaFoldDB" id="A0A5A8DCV2"/>
<dbReference type="EC" id="2.6.1.1" evidence="8"/>
<evidence type="ECO:0000256" key="4">
    <source>
        <dbReference type="ARBA" id="ARBA00022576"/>
    </source>
</evidence>
<evidence type="ECO:0000313" key="15">
    <source>
        <dbReference type="Proteomes" id="UP000323011"/>
    </source>
</evidence>
<evidence type="ECO:0000313" key="11">
    <source>
        <dbReference type="EMBL" id="KAA0161497.1"/>
    </source>
</evidence>
<dbReference type="OMA" id="VIDMAYQ"/>
<organism evidence="12 16">
    <name type="scientific">Cafeteria roenbergensis</name>
    <name type="common">Marine flagellate</name>
    <dbReference type="NCBI Taxonomy" id="33653"/>
    <lineage>
        <taxon>Eukaryota</taxon>
        <taxon>Sar</taxon>
        <taxon>Stramenopiles</taxon>
        <taxon>Bigyra</taxon>
        <taxon>Opalozoa</taxon>
        <taxon>Bicosoecida</taxon>
        <taxon>Cafeteriaceae</taxon>
        <taxon>Cafeteria</taxon>
    </lineage>
</organism>
<protein>
    <recommendedName>
        <fullName evidence="8">Aspartate aminotransferase</fullName>
        <ecNumber evidence="8">2.6.1.1</ecNumber>
    </recommendedName>
</protein>
<evidence type="ECO:0000256" key="8">
    <source>
        <dbReference type="RuleBase" id="RU000480"/>
    </source>
</evidence>
<dbReference type="GO" id="GO:0004069">
    <property type="term" value="F:L-aspartate:2-oxoglutarate aminotransferase activity"/>
    <property type="evidence" value="ECO:0007669"/>
    <property type="project" value="UniProtKB-EC"/>
</dbReference>
<keyword evidence="15" id="KW-1185">Reference proteome</keyword>
<dbReference type="GO" id="GO:0005739">
    <property type="term" value="C:mitochondrion"/>
    <property type="evidence" value="ECO:0007669"/>
    <property type="project" value="TreeGrafter"/>
</dbReference>
<feature type="domain" description="Aminotransferase class I/classII large" evidence="9">
    <location>
        <begin position="59"/>
        <end position="426"/>
    </location>
</feature>
<name>A0A5A8DCV2_CAFRO</name>
<keyword evidence="5 8" id="KW-0808">Transferase</keyword>
<dbReference type="SUPFAM" id="SSF53383">
    <property type="entry name" value="PLP-dependent transferases"/>
    <property type="match status" value="1"/>
</dbReference>
<dbReference type="Gene3D" id="3.40.640.10">
    <property type="entry name" value="Type I PLP-dependent aspartate aminotransferase-like (Major domain)"/>
    <property type="match status" value="1"/>
</dbReference>
<dbReference type="EMBL" id="VLTL01000070">
    <property type="protein sequence ID" value="KAA0163236.1"/>
    <property type="molecule type" value="Genomic_DNA"/>
</dbReference>
<comment type="similarity">
    <text evidence="2">Belongs to the class-I pyridoxal-phosphate-dependent aminotransferase family.</text>
</comment>
<gene>
    <name evidence="13" type="ORF">FNF27_03433</name>
    <name evidence="12" type="ORF">FNF28_04386</name>
    <name evidence="10" type="ORF">FNF29_06738</name>
    <name evidence="11" type="ORF">FNF31_03780</name>
</gene>
<dbReference type="InterPro" id="IPR004839">
    <property type="entry name" value="Aminotransferase_I/II_large"/>
</dbReference>
<evidence type="ECO:0000313" key="13">
    <source>
        <dbReference type="EMBL" id="KAA0175135.1"/>
    </source>
</evidence>
<dbReference type="InterPro" id="IPR015424">
    <property type="entry name" value="PyrdxlP-dep_Trfase"/>
</dbReference>
<dbReference type="Proteomes" id="UP000324907">
    <property type="component" value="Unassembled WGS sequence"/>
</dbReference>
<dbReference type="PRINTS" id="PR00799">
    <property type="entry name" value="TRANSAMINASE"/>
</dbReference>
<dbReference type="GO" id="GO:0030170">
    <property type="term" value="F:pyridoxal phosphate binding"/>
    <property type="evidence" value="ECO:0007669"/>
    <property type="project" value="InterPro"/>
</dbReference>
<dbReference type="OrthoDB" id="6752799at2759"/>
<dbReference type="InterPro" id="IPR015422">
    <property type="entry name" value="PyrdxlP-dep_Trfase_small"/>
</dbReference>
<dbReference type="Proteomes" id="UP000325113">
    <property type="component" value="Unassembled WGS sequence"/>
</dbReference>
<dbReference type="Proteomes" id="UP000322899">
    <property type="component" value="Unassembled WGS sequence"/>
</dbReference>
<evidence type="ECO:0000256" key="3">
    <source>
        <dbReference type="ARBA" id="ARBA00011738"/>
    </source>
</evidence>
<evidence type="ECO:0000256" key="2">
    <source>
        <dbReference type="ARBA" id="ARBA00007441"/>
    </source>
</evidence>
<accession>A0A5A8DCV2</accession>
<dbReference type="PROSITE" id="PS00105">
    <property type="entry name" value="AA_TRANSFER_CLASS_1"/>
    <property type="match status" value="1"/>
</dbReference>